<keyword evidence="1" id="KW-0472">Membrane</keyword>
<feature type="transmembrane region" description="Helical" evidence="1">
    <location>
        <begin position="87"/>
        <end position="106"/>
    </location>
</feature>
<feature type="transmembrane region" description="Helical" evidence="1">
    <location>
        <begin position="166"/>
        <end position="186"/>
    </location>
</feature>
<feature type="transmembrane region" description="Helical" evidence="1">
    <location>
        <begin position="126"/>
        <end position="146"/>
    </location>
</feature>
<dbReference type="AlphaFoldDB" id="A0AAD9MJZ6"/>
<evidence type="ECO:0000313" key="3">
    <source>
        <dbReference type="Proteomes" id="UP001255856"/>
    </source>
</evidence>
<evidence type="ECO:0000256" key="1">
    <source>
        <dbReference type="SAM" id="Phobius"/>
    </source>
</evidence>
<keyword evidence="1" id="KW-0812">Transmembrane</keyword>
<protein>
    <submittedName>
        <fullName evidence="2">Uncharacterized protein</fullName>
    </submittedName>
</protein>
<dbReference type="EMBL" id="JASFZW010000007">
    <property type="protein sequence ID" value="KAK2077295.1"/>
    <property type="molecule type" value="Genomic_DNA"/>
</dbReference>
<keyword evidence="3" id="KW-1185">Reference proteome</keyword>
<feature type="transmembrane region" description="Helical" evidence="1">
    <location>
        <begin position="198"/>
        <end position="223"/>
    </location>
</feature>
<name>A0AAD9MJZ6_PROWI</name>
<evidence type="ECO:0000313" key="2">
    <source>
        <dbReference type="EMBL" id="KAK2077295.1"/>
    </source>
</evidence>
<comment type="caution">
    <text evidence="2">The sequence shown here is derived from an EMBL/GenBank/DDBJ whole genome shotgun (WGS) entry which is preliminary data.</text>
</comment>
<keyword evidence="1" id="KW-1133">Transmembrane helix</keyword>
<feature type="transmembrane region" description="Helical" evidence="1">
    <location>
        <begin position="305"/>
        <end position="329"/>
    </location>
</feature>
<gene>
    <name evidence="2" type="ORF">QBZ16_004929</name>
</gene>
<reference evidence="2" key="1">
    <citation type="submission" date="2021-01" db="EMBL/GenBank/DDBJ databases">
        <authorList>
            <person name="Eckstrom K.M.E."/>
        </authorList>
    </citation>
    <scope>NUCLEOTIDE SEQUENCE</scope>
    <source>
        <strain evidence="2">UVCC 0001</strain>
    </source>
</reference>
<organism evidence="2 3">
    <name type="scientific">Prototheca wickerhamii</name>
    <dbReference type="NCBI Taxonomy" id="3111"/>
    <lineage>
        <taxon>Eukaryota</taxon>
        <taxon>Viridiplantae</taxon>
        <taxon>Chlorophyta</taxon>
        <taxon>core chlorophytes</taxon>
        <taxon>Trebouxiophyceae</taxon>
        <taxon>Chlorellales</taxon>
        <taxon>Chlorellaceae</taxon>
        <taxon>Prototheca</taxon>
    </lineage>
</organism>
<accession>A0AAD9MJZ6</accession>
<proteinExistence type="predicted"/>
<sequence>MGLTASCLWQCVNPWLTKYEVPDGEFEDDATLDAAHGSQLPSASFDGLRPEDVVLDEEAQKEEAPAAQAVHFRMETMDSASSAKFQAAIFVSFIIVDTFAALLFAQKFSAWGDNDTFESVRNWFKAQLSLACAFFAAMLACGAYWARRVHQCRTERKTWSKRQGLFFLDALILFTLQSVAMVFVIAAQSMGIAMACPWFLASVSGLSFVRYTVLNVELAWMCFMMRGMMLYRGQAKLPDPDRQLIIDAPWRENNRANWGMALLACSMQASITGKLIYRLRDPQSAIPASECQTHDFDCAPSTGEVAFNILSTAFILCYAILYIVLVVLARRDHRKVPYYRYRVSFLYVEMHVR</sequence>
<dbReference type="Proteomes" id="UP001255856">
    <property type="component" value="Unassembled WGS sequence"/>
</dbReference>